<proteinExistence type="predicted"/>
<dbReference type="STRING" id="56107.Cylst_2807"/>
<dbReference type="PATRIC" id="fig|56107.3.peg.3106"/>
<evidence type="ECO:0000313" key="3">
    <source>
        <dbReference type="Proteomes" id="UP000010475"/>
    </source>
</evidence>
<dbReference type="Proteomes" id="UP000010475">
    <property type="component" value="Chromosome"/>
</dbReference>
<dbReference type="EMBL" id="CP003642">
    <property type="protein sequence ID" value="AFZ25002.1"/>
    <property type="molecule type" value="Genomic_DNA"/>
</dbReference>
<name>K9WZR4_9NOST</name>
<dbReference type="SUPFAM" id="SSF143011">
    <property type="entry name" value="RelE-like"/>
    <property type="match status" value="1"/>
</dbReference>
<sequence length="82" mass="9860">MQYQIEFKPKAIKDLAQLTVNVRQRIITKIEAMQDDLQGDVKRLTNFTPEYRLRVGDYRVLFELEEQTIIIYVIKHRSKAYE</sequence>
<organism evidence="2 3">
    <name type="scientific">Cylindrospermum stagnale PCC 7417</name>
    <dbReference type="NCBI Taxonomy" id="56107"/>
    <lineage>
        <taxon>Bacteria</taxon>
        <taxon>Bacillati</taxon>
        <taxon>Cyanobacteriota</taxon>
        <taxon>Cyanophyceae</taxon>
        <taxon>Nostocales</taxon>
        <taxon>Nostocaceae</taxon>
        <taxon>Cylindrospermum</taxon>
    </lineage>
</organism>
<dbReference type="Pfam" id="PF05016">
    <property type="entry name" value="ParE_toxin"/>
    <property type="match status" value="1"/>
</dbReference>
<dbReference type="InterPro" id="IPR052747">
    <property type="entry name" value="TA_system_RelE_toxin"/>
</dbReference>
<evidence type="ECO:0000313" key="2">
    <source>
        <dbReference type="EMBL" id="AFZ25002.1"/>
    </source>
</evidence>
<dbReference type="PANTHER" id="PTHR38813:SF1">
    <property type="entry name" value="TOXIN RELE1-RELATED"/>
    <property type="match status" value="1"/>
</dbReference>
<dbReference type="eggNOG" id="COG2026">
    <property type="taxonomic scope" value="Bacteria"/>
</dbReference>
<protein>
    <submittedName>
        <fullName evidence="2">Cytotoxic translational repressor of toxin-antitoxin stability system</fullName>
    </submittedName>
</protein>
<dbReference type="InterPro" id="IPR007712">
    <property type="entry name" value="RelE/ParE_toxin"/>
</dbReference>
<dbReference type="RefSeq" id="WP_015208255.1">
    <property type="nucleotide sequence ID" value="NC_019757.1"/>
</dbReference>
<dbReference type="Gene3D" id="3.30.2310.20">
    <property type="entry name" value="RelE-like"/>
    <property type="match status" value="1"/>
</dbReference>
<dbReference type="HOGENOM" id="CLU_155761_6_4_3"/>
<keyword evidence="1" id="KW-1277">Toxin-antitoxin system</keyword>
<evidence type="ECO:0000256" key="1">
    <source>
        <dbReference type="ARBA" id="ARBA00022649"/>
    </source>
</evidence>
<reference evidence="2 3" key="1">
    <citation type="submission" date="2012-06" db="EMBL/GenBank/DDBJ databases">
        <title>Finished chromosome of genome of Cylindrospermum stagnale PCC 7417.</title>
        <authorList>
            <consortium name="US DOE Joint Genome Institute"/>
            <person name="Gugger M."/>
            <person name="Coursin T."/>
            <person name="Rippka R."/>
            <person name="Tandeau De Marsac N."/>
            <person name="Huntemann M."/>
            <person name="Wei C.-L."/>
            <person name="Han J."/>
            <person name="Detter J.C."/>
            <person name="Han C."/>
            <person name="Tapia R."/>
            <person name="Chen A."/>
            <person name="Kyrpides N."/>
            <person name="Mavromatis K."/>
            <person name="Markowitz V."/>
            <person name="Szeto E."/>
            <person name="Ivanova N."/>
            <person name="Pagani I."/>
            <person name="Pati A."/>
            <person name="Goodwin L."/>
            <person name="Nordberg H.P."/>
            <person name="Cantor M.N."/>
            <person name="Hua S.X."/>
            <person name="Woyke T."/>
            <person name="Kerfeld C.A."/>
        </authorList>
    </citation>
    <scope>NUCLEOTIDE SEQUENCE [LARGE SCALE GENOMIC DNA]</scope>
    <source>
        <strain evidence="2 3">PCC 7417</strain>
    </source>
</reference>
<dbReference type="PANTHER" id="PTHR38813">
    <property type="match status" value="1"/>
</dbReference>
<dbReference type="InterPro" id="IPR035093">
    <property type="entry name" value="RelE/ParE_toxin_dom_sf"/>
</dbReference>
<dbReference type="OrthoDB" id="9805098at2"/>
<dbReference type="KEGG" id="csg:Cylst_2807"/>
<gene>
    <name evidence="2" type="ORF">Cylst_2807</name>
</gene>
<dbReference type="AlphaFoldDB" id="K9WZR4"/>
<keyword evidence="3" id="KW-1185">Reference proteome</keyword>
<accession>K9WZR4</accession>